<feature type="transmembrane region" description="Helical" evidence="1">
    <location>
        <begin position="110"/>
        <end position="127"/>
    </location>
</feature>
<feature type="transmembrane region" description="Helical" evidence="1">
    <location>
        <begin position="34"/>
        <end position="53"/>
    </location>
</feature>
<protein>
    <submittedName>
        <fullName evidence="2">Uncharacterized protein</fullName>
    </submittedName>
</protein>
<evidence type="ECO:0000313" key="2">
    <source>
        <dbReference type="EMBL" id="KXA94109.1"/>
    </source>
</evidence>
<sequence>MGIRKKIMKFRIWLSAKLWYGGNPDETMAKRFKLFVGVAVLLIGVSKLLYLTGVTLPNVELIIPTLVVVGAFSLYTGGGKNWEKVRKYFGLIALLSVLLIDLVFWGFKTIYLFTWPAFVLCWFLGMRKDLSFFDKFSDLAVKATLTGAVAILAFDMITAFGTWLLWRPLTLGALYGVYAAQVPFTFYHLASLIFIPPLVGFGKIVSRVKMKVPVAVKAKVKERERR</sequence>
<comment type="caution">
    <text evidence="2">The sequence shown here is derived from an EMBL/GenBank/DDBJ whole genome shotgun (WGS) entry which is preliminary data.</text>
</comment>
<dbReference type="Proteomes" id="UP000070284">
    <property type="component" value="Unassembled WGS sequence"/>
</dbReference>
<evidence type="ECO:0000256" key="1">
    <source>
        <dbReference type="SAM" id="Phobius"/>
    </source>
</evidence>
<dbReference type="EMBL" id="LHXO01000082">
    <property type="protein sequence ID" value="KXA94109.1"/>
    <property type="molecule type" value="Genomic_DNA"/>
</dbReference>
<organism evidence="2 3">
    <name type="scientific">candidate division MSBL1 archaeon SCGC-AAA259E19</name>
    <dbReference type="NCBI Taxonomy" id="1698264"/>
    <lineage>
        <taxon>Archaea</taxon>
        <taxon>Methanobacteriati</taxon>
        <taxon>Methanobacteriota</taxon>
        <taxon>candidate division MSBL1</taxon>
    </lineage>
</organism>
<feature type="transmembrane region" description="Helical" evidence="1">
    <location>
        <begin position="59"/>
        <end position="76"/>
    </location>
</feature>
<feature type="transmembrane region" description="Helical" evidence="1">
    <location>
        <begin position="139"/>
        <end position="166"/>
    </location>
</feature>
<gene>
    <name evidence="2" type="ORF">AKJ65_05380</name>
</gene>
<keyword evidence="1" id="KW-1133">Transmembrane helix</keyword>
<keyword evidence="3" id="KW-1185">Reference proteome</keyword>
<dbReference type="AlphaFoldDB" id="A0A133UIS1"/>
<keyword evidence="1" id="KW-0812">Transmembrane</keyword>
<accession>A0A133UIS1</accession>
<feature type="transmembrane region" description="Helical" evidence="1">
    <location>
        <begin position="88"/>
        <end position="104"/>
    </location>
</feature>
<evidence type="ECO:0000313" key="3">
    <source>
        <dbReference type="Proteomes" id="UP000070284"/>
    </source>
</evidence>
<proteinExistence type="predicted"/>
<keyword evidence="1" id="KW-0472">Membrane</keyword>
<reference evidence="2 3" key="1">
    <citation type="journal article" date="2016" name="Sci. Rep.">
        <title>Metabolic traits of an uncultured archaeal lineage -MSBL1- from brine pools of the Red Sea.</title>
        <authorList>
            <person name="Mwirichia R."/>
            <person name="Alam I."/>
            <person name="Rashid M."/>
            <person name="Vinu M."/>
            <person name="Ba-Alawi W."/>
            <person name="Anthony Kamau A."/>
            <person name="Kamanda Ngugi D."/>
            <person name="Goker M."/>
            <person name="Klenk H.P."/>
            <person name="Bajic V."/>
            <person name="Stingl U."/>
        </authorList>
    </citation>
    <scope>NUCLEOTIDE SEQUENCE [LARGE SCALE GENOMIC DNA]</scope>
    <source>
        <strain evidence="2">SCGC-AAA259E19</strain>
    </source>
</reference>
<feature type="transmembrane region" description="Helical" evidence="1">
    <location>
        <begin position="186"/>
        <end position="205"/>
    </location>
</feature>
<name>A0A133UIS1_9EURY</name>